<proteinExistence type="predicted"/>
<sequence>MPNKNESSVLPNHQCLNCKEALTYIEHARSLYCQKPLCQRAKVQDYLVDNKKRLTAELIIELEEYIQSAPNQKLPKGLGNELDETSPVVALLPANTKQLTNLSQKRQLEFLRHLGLIYKDVEANNPTANRVYLEHLNPPLQDDEAQLLGNACATCMGSCCKHGQTHAFVDYPSLKHLLASQLTDLSEQELLDLYSDYFPKQSYQYSCVFHGEKGCALPRELRSFTCNNFLCDGVLKYRNEVKYANSSLTFAAAVDNDKIMFTSIYNNANFTRVK</sequence>
<comment type="caution">
    <text evidence="1">The sequence shown here is derived from an EMBL/GenBank/DDBJ whole genome shotgun (WGS) entry which is preliminary data.</text>
</comment>
<dbReference type="RefSeq" id="WP_007624957.1">
    <property type="nucleotide sequence ID" value="NZ_BAEO01000065.1"/>
</dbReference>
<dbReference type="STRING" id="493475.GARC_4763"/>
<dbReference type="EMBL" id="BAEO01000065">
    <property type="protein sequence ID" value="GAC21700.1"/>
    <property type="molecule type" value="Genomic_DNA"/>
</dbReference>
<dbReference type="Proteomes" id="UP000006327">
    <property type="component" value="Unassembled WGS sequence"/>
</dbReference>
<dbReference type="eggNOG" id="ENOG50336H0">
    <property type="taxonomic scope" value="Bacteria"/>
</dbReference>
<reference evidence="1 2" key="1">
    <citation type="journal article" date="2017" name="Antonie Van Leeuwenhoek">
        <title>Rhizobium rhizosphaerae sp. nov., a novel species isolated from rice rhizosphere.</title>
        <authorList>
            <person name="Zhao J.J."/>
            <person name="Zhang J."/>
            <person name="Zhang R.J."/>
            <person name="Zhang C.W."/>
            <person name="Yin H.Q."/>
            <person name="Zhang X.X."/>
        </authorList>
    </citation>
    <scope>NUCLEOTIDE SEQUENCE [LARGE SCALE GENOMIC DNA]</scope>
    <source>
        <strain evidence="1 2">BSs20135</strain>
    </source>
</reference>
<name>K6ZE56_9ALTE</name>
<dbReference type="AlphaFoldDB" id="K6ZE56"/>
<accession>K6ZE56</accession>
<evidence type="ECO:0000313" key="1">
    <source>
        <dbReference type="EMBL" id="GAC21700.1"/>
    </source>
</evidence>
<protein>
    <submittedName>
        <fullName evidence="1">Uncharacterized protein</fullName>
    </submittedName>
</protein>
<organism evidence="1 2">
    <name type="scientific">Paraglaciecola arctica BSs20135</name>
    <dbReference type="NCBI Taxonomy" id="493475"/>
    <lineage>
        <taxon>Bacteria</taxon>
        <taxon>Pseudomonadati</taxon>
        <taxon>Pseudomonadota</taxon>
        <taxon>Gammaproteobacteria</taxon>
        <taxon>Alteromonadales</taxon>
        <taxon>Alteromonadaceae</taxon>
        <taxon>Paraglaciecola</taxon>
    </lineage>
</organism>
<keyword evidence="2" id="KW-1185">Reference proteome</keyword>
<evidence type="ECO:0000313" key="2">
    <source>
        <dbReference type="Proteomes" id="UP000006327"/>
    </source>
</evidence>
<gene>
    <name evidence="1" type="ORF">GARC_4763</name>
</gene>